<dbReference type="GO" id="GO:0003724">
    <property type="term" value="F:RNA helicase activity"/>
    <property type="evidence" value="ECO:0007669"/>
    <property type="project" value="UniProtKB-EC"/>
</dbReference>
<protein>
    <recommendedName>
        <fullName evidence="9">ATP-dependent RNA helicase</fullName>
        <ecNumber evidence="9">3.6.4.13</ecNumber>
    </recommendedName>
</protein>
<dbReference type="InterPro" id="IPR001650">
    <property type="entry name" value="Helicase_C-like"/>
</dbReference>
<name>A0A835CS92_APHGI</name>
<dbReference type="InterPro" id="IPR025313">
    <property type="entry name" value="SPB4-like_CTE"/>
</dbReference>
<dbReference type="SMART" id="SM00487">
    <property type="entry name" value="DEXDc"/>
    <property type="match status" value="1"/>
</dbReference>
<dbReference type="InterPro" id="IPR056330">
    <property type="entry name" value="CTT_SPB4"/>
</dbReference>
<evidence type="ECO:0000256" key="6">
    <source>
        <dbReference type="ARBA" id="ARBA00023054"/>
    </source>
</evidence>
<dbReference type="EC" id="3.6.4.13" evidence="9"/>
<dbReference type="InterPro" id="IPR027417">
    <property type="entry name" value="P-loop_NTPase"/>
</dbReference>
<feature type="domain" description="Helicase ATP-binding" evidence="11">
    <location>
        <begin position="52"/>
        <end position="232"/>
    </location>
</feature>
<sequence>MSSIDKNPWNNLVIKNNKGETITNPILLSDPIKKTLKALKFKSPTPIQAACIPRLLHGQDVAAEAVTGSGKTLAFIIPLLELMLKREDPWKETEIGGLIISPTRELATQISQVLENFLSRIPSLKQVMLVGGTTVTDDIKKLKNKANIIVATPGRLGDIFENFEDTLRRSVKSLEFLVLDEADRLLGLGFEDDLNKIFKKLPSQRRTGLFSATQTTELAEIFRAGLRNTVVISIKENSSLSTPLTLSNHYTIVDGDNKLASLISFIKTKDNNMKYMIFFSTCACVEYFSHVIDQLLPSIKVLALHGKMKKKRQKIFDEFRCIKSGIMVCTDVMARGIDIPEVDWVLQYDPPSAASSFVHRCGRTARIGNEGSALVFLLPNEDAYITFIKNNQKVELGEIKIDIDQQIIDKCSKIMKQIQKKDRVYFDKANRAFVSYIQSYHKHDCSKYLIKIDELDFVKVAMGFGLLKMPRMPETKGRDLTGFIEDDIDFNTISYKDKQREQKRLEKLSVYQTTGIWPSKNKKKAKQTESWSEAKQKKIIRQIKKGKKKEKIDKRVKAGGPAKPIKKKKVKNLQEDIDEIAKDIALIKKERRKKITKEELYEALG</sequence>
<keyword evidence="6" id="KW-0175">Coiled coil</keyword>
<evidence type="ECO:0000313" key="13">
    <source>
        <dbReference type="EMBL" id="KAF7994739.1"/>
    </source>
</evidence>
<comment type="similarity">
    <text evidence="7">Belongs to the DEAD box helicase family. DDX55/SPB4 subfamily.</text>
</comment>
<dbReference type="PANTHER" id="PTHR24031">
    <property type="entry name" value="RNA HELICASE"/>
    <property type="match status" value="1"/>
</dbReference>
<evidence type="ECO:0000256" key="9">
    <source>
        <dbReference type="RuleBase" id="RU365068"/>
    </source>
</evidence>
<comment type="caution">
    <text evidence="13">The sequence shown here is derived from an EMBL/GenBank/DDBJ whole genome shotgun (WGS) entry which is preliminary data.</text>
</comment>
<dbReference type="SMART" id="SM01178">
    <property type="entry name" value="DUF4217"/>
    <property type="match status" value="1"/>
</dbReference>
<evidence type="ECO:0000256" key="4">
    <source>
        <dbReference type="ARBA" id="ARBA00022840"/>
    </source>
</evidence>
<dbReference type="GO" id="GO:0003723">
    <property type="term" value="F:RNA binding"/>
    <property type="evidence" value="ECO:0007669"/>
    <property type="project" value="UniProtKB-UniRule"/>
</dbReference>
<evidence type="ECO:0000259" key="11">
    <source>
        <dbReference type="PROSITE" id="PS51192"/>
    </source>
</evidence>
<dbReference type="OrthoDB" id="7396459at2759"/>
<evidence type="ECO:0000256" key="3">
    <source>
        <dbReference type="ARBA" id="ARBA00022806"/>
    </source>
</evidence>
<feature type="domain" description="Helicase C-terminal" evidence="12">
    <location>
        <begin position="258"/>
        <end position="415"/>
    </location>
</feature>
<keyword evidence="1 8" id="KW-0547">Nucleotide-binding</keyword>
<dbReference type="CDD" id="cd17960">
    <property type="entry name" value="DEADc_DDX55"/>
    <property type="match status" value="1"/>
</dbReference>
<dbReference type="SUPFAM" id="SSF52540">
    <property type="entry name" value="P-loop containing nucleoside triphosphate hydrolases"/>
    <property type="match status" value="1"/>
</dbReference>
<evidence type="ECO:0000259" key="12">
    <source>
        <dbReference type="PROSITE" id="PS51194"/>
    </source>
</evidence>
<organism evidence="13 14">
    <name type="scientific">Aphidius gifuensis</name>
    <name type="common">Parasitoid wasp</name>
    <dbReference type="NCBI Taxonomy" id="684658"/>
    <lineage>
        <taxon>Eukaryota</taxon>
        <taxon>Metazoa</taxon>
        <taxon>Ecdysozoa</taxon>
        <taxon>Arthropoda</taxon>
        <taxon>Hexapoda</taxon>
        <taxon>Insecta</taxon>
        <taxon>Pterygota</taxon>
        <taxon>Neoptera</taxon>
        <taxon>Endopterygota</taxon>
        <taxon>Hymenoptera</taxon>
        <taxon>Apocrita</taxon>
        <taxon>Ichneumonoidea</taxon>
        <taxon>Braconidae</taxon>
        <taxon>Aphidiinae</taxon>
        <taxon>Aphidius</taxon>
    </lineage>
</organism>
<evidence type="ECO:0000256" key="5">
    <source>
        <dbReference type="ARBA" id="ARBA00022884"/>
    </source>
</evidence>
<evidence type="ECO:0000313" key="14">
    <source>
        <dbReference type="Proteomes" id="UP000639338"/>
    </source>
</evidence>
<comment type="domain">
    <text evidence="9">The Q motif is unique to and characteristic of the DEAD box family of RNA helicases and controls ATP binding and hydrolysis.</text>
</comment>
<keyword evidence="2 8" id="KW-0378">Hydrolase</keyword>
<dbReference type="Pfam" id="PF00270">
    <property type="entry name" value="DEAD"/>
    <property type="match status" value="1"/>
</dbReference>
<dbReference type="AlphaFoldDB" id="A0A835CS92"/>
<evidence type="ECO:0000256" key="10">
    <source>
        <dbReference type="SAM" id="MobiDB-lite"/>
    </source>
</evidence>
<keyword evidence="14" id="KW-1185">Reference proteome</keyword>
<dbReference type="SMART" id="SM00490">
    <property type="entry name" value="HELICc"/>
    <property type="match status" value="1"/>
</dbReference>
<evidence type="ECO:0000256" key="2">
    <source>
        <dbReference type="ARBA" id="ARBA00022801"/>
    </source>
</evidence>
<evidence type="ECO:0000256" key="8">
    <source>
        <dbReference type="RuleBase" id="RU000492"/>
    </source>
</evidence>
<dbReference type="Gene3D" id="3.40.50.300">
    <property type="entry name" value="P-loop containing nucleotide triphosphate hydrolases"/>
    <property type="match status" value="2"/>
</dbReference>
<gene>
    <name evidence="13" type="ORF">HCN44_004211</name>
</gene>
<dbReference type="PROSITE" id="PS00039">
    <property type="entry name" value="DEAD_ATP_HELICASE"/>
    <property type="match status" value="1"/>
</dbReference>
<proteinExistence type="inferred from homology"/>
<dbReference type="InterPro" id="IPR000629">
    <property type="entry name" value="RNA-helicase_DEAD-box_CS"/>
</dbReference>
<accession>A0A835CS92</accession>
<dbReference type="Proteomes" id="UP000639338">
    <property type="component" value="Unassembled WGS sequence"/>
</dbReference>
<evidence type="ECO:0000256" key="1">
    <source>
        <dbReference type="ARBA" id="ARBA00022741"/>
    </source>
</evidence>
<dbReference type="GO" id="GO:0016787">
    <property type="term" value="F:hydrolase activity"/>
    <property type="evidence" value="ECO:0007669"/>
    <property type="project" value="UniProtKB-KW"/>
</dbReference>
<dbReference type="Pfam" id="PF23681">
    <property type="entry name" value="CTT_SPB4"/>
    <property type="match status" value="1"/>
</dbReference>
<keyword evidence="5 9" id="KW-0694">RNA-binding</keyword>
<dbReference type="Pfam" id="PF00271">
    <property type="entry name" value="Helicase_C"/>
    <property type="match status" value="1"/>
</dbReference>
<dbReference type="CDD" id="cd18787">
    <property type="entry name" value="SF2_C_DEAD"/>
    <property type="match status" value="1"/>
</dbReference>
<dbReference type="PROSITE" id="PS51192">
    <property type="entry name" value="HELICASE_ATP_BIND_1"/>
    <property type="match status" value="1"/>
</dbReference>
<comment type="function">
    <text evidence="9">RNA helicase.</text>
</comment>
<dbReference type="GO" id="GO:0005524">
    <property type="term" value="F:ATP binding"/>
    <property type="evidence" value="ECO:0007669"/>
    <property type="project" value="UniProtKB-UniRule"/>
</dbReference>
<dbReference type="InterPro" id="IPR014001">
    <property type="entry name" value="Helicase_ATP-bd"/>
</dbReference>
<feature type="region of interest" description="Disordered" evidence="10">
    <location>
        <begin position="545"/>
        <end position="569"/>
    </location>
</feature>
<reference evidence="13 14" key="1">
    <citation type="submission" date="2020-08" db="EMBL/GenBank/DDBJ databases">
        <title>Aphidius gifuensis genome sequencing and assembly.</title>
        <authorList>
            <person name="Du Z."/>
        </authorList>
    </citation>
    <scope>NUCLEOTIDE SEQUENCE [LARGE SCALE GENOMIC DNA]</scope>
    <source>
        <strain evidence="13">YNYX2018</strain>
        <tissue evidence="13">Adults</tissue>
    </source>
</reference>
<dbReference type="InterPro" id="IPR011545">
    <property type="entry name" value="DEAD/DEAH_box_helicase_dom"/>
</dbReference>
<evidence type="ECO:0000256" key="7">
    <source>
        <dbReference type="ARBA" id="ARBA00038002"/>
    </source>
</evidence>
<keyword evidence="3 8" id="KW-0347">Helicase</keyword>
<dbReference type="EMBL" id="JACMRX010000002">
    <property type="protein sequence ID" value="KAF7994739.1"/>
    <property type="molecule type" value="Genomic_DNA"/>
</dbReference>
<comment type="catalytic activity">
    <reaction evidence="9">
        <text>ATP + H2O = ADP + phosphate + H(+)</text>
        <dbReference type="Rhea" id="RHEA:13065"/>
        <dbReference type="ChEBI" id="CHEBI:15377"/>
        <dbReference type="ChEBI" id="CHEBI:15378"/>
        <dbReference type="ChEBI" id="CHEBI:30616"/>
        <dbReference type="ChEBI" id="CHEBI:43474"/>
        <dbReference type="ChEBI" id="CHEBI:456216"/>
        <dbReference type="EC" id="3.6.4.13"/>
    </reaction>
</comment>
<dbReference type="Pfam" id="PF13959">
    <property type="entry name" value="CTE_SPB4"/>
    <property type="match status" value="1"/>
</dbReference>
<keyword evidence="4 8" id="KW-0067">ATP-binding</keyword>
<dbReference type="PROSITE" id="PS51194">
    <property type="entry name" value="HELICASE_CTER"/>
    <property type="match status" value="1"/>
</dbReference>